<name>A0ACA9KQW0_9GLOM</name>
<protein>
    <submittedName>
        <fullName evidence="1">16065_t:CDS:1</fullName>
    </submittedName>
</protein>
<sequence length="673" mass="76738">MDAQRSKAVTNAFVKLFNDGVIYRDTRLVNWCCALGTVISDIEVDHETVSRQTFLSIPGRVEKVECGVLHKFAYPIAEPSGEIKELVVATTRIETMLGDVALAVHPDDPRYRSLHGGKVFHPLLNTKLPIICDSELVDMEFGTGVVKVTPGHDFNDHACAKRHQLPIVNIFNKDGTLNENCGISNLMNRDRFEVRKDIIFRLQELGHYRGKTIDNEMRIARALEDVENGEILIKPSYHVDEWNRWLGNVQDWCISRQLWWGHQVPAYSLTYEGQEAILLLHLMKANYPTNMIETGFDIIFFWVARMSMLCTYFSGKPPFGKILLHAMIRDAQGRKMSKSLGNVIDPLHVIDGITLEELQQNIYKSNLSKSEIEKSLKNLSQEFPQGIKPCGTDALRFGLVNYTHQVTEAIRSFIIEDLCGTYLEFIKPVLYGNPDTDVETQRITLKVLELCLDSSLRLLHPFMPFITEELWQILIRRSQNEMNLETPESIMISKYPRKEDFEGFRDDKVEDDMKIVLSVIHASRSLRQKINIPQGVHLPFILWADDPILLNGQSPIVKYVADIKKFIKSSEIRVISPDESHDEKISKLLVDSAVGLVTPNLKVGIPMSAIQGIQSKRALSRSEQLQELTKKFEKTTKDLDNLSERIGSIAYLEKVPDKIKDMDRSVNCLTDLF</sequence>
<reference evidence="1" key="1">
    <citation type="submission" date="2021-06" db="EMBL/GenBank/DDBJ databases">
        <authorList>
            <person name="Kallberg Y."/>
            <person name="Tangrot J."/>
            <person name="Rosling A."/>
        </authorList>
    </citation>
    <scope>NUCLEOTIDE SEQUENCE</scope>
    <source>
        <strain evidence="1">CL356</strain>
    </source>
</reference>
<comment type="caution">
    <text evidence="1">The sequence shown here is derived from an EMBL/GenBank/DDBJ whole genome shotgun (WGS) entry which is preliminary data.</text>
</comment>
<dbReference type="Proteomes" id="UP000789525">
    <property type="component" value="Unassembled WGS sequence"/>
</dbReference>
<proteinExistence type="predicted"/>
<evidence type="ECO:0000313" key="2">
    <source>
        <dbReference type="Proteomes" id="UP000789525"/>
    </source>
</evidence>
<accession>A0ACA9KQW0</accession>
<gene>
    <name evidence="1" type="ORF">ACOLOM_LOCUS2120</name>
</gene>
<evidence type="ECO:0000313" key="1">
    <source>
        <dbReference type="EMBL" id="CAG8484490.1"/>
    </source>
</evidence>
<organism evidence="1 2">
    <name type="scientific">Acaulospora colombiana</name>
    <dbReference type="NCBI Taxonomy" id="27376"/>
    <lineage>
        <taxon>Eukaryota</taxon>
        <taxon>Fungi</taxon>
        <taxon>Fungi incertae sedis</taxon>
        <taxon>Mucoromycota</taxon>
        <taxon>Glomeromycotina</taxon>
        <taxon>Glomeromycetes</taxon>
        <taxon>Diversisporales</taxon>
        <taxon>Acaulosporaceae</taxon>
        <taxon>Acaulospora</taxon>
    </lineage>
</organism>
<keyword evidence="2" id="KW-1185">Reference proteome</keyword>
<dbReference type="EMBL" id="CAJVPT010002624">
    <property type="protein sequence ID" value="CAG8484490.1"/>
    <property type="molecule type" value="Genomic_DNA"/>
</dbReference>